<dbReference type="RefSeq" id="WP_194104208.1">
    <property type="nucleotide sequence ID" value="NZ_JADFFM010000001.1"/>
</dbReference>
<dbReference type="Gene3D" id="3.40.50.1110">
    <property type="entry name" value="SGNH hydrolase"/>
    <property type="match status" value="1"/>
</dbReference>
<gene>
    <name evidence="2" type="ORF">IRJ18_00320</name>
</gene>
<protein>
    <submittedName>
        <fullName evidence="2">SGNH/GDSL hydrolase family protein</fullName>
    </submittedName>
</protein>
<keyword evidence="3" id="KW-1185">Reference proteome</keyword>
<dbReference type="EMBL" id="JADFFM010000001">
    <property type="protein sequence ID" value="MBE9664782.1"/>
    <property type="molecule type" value="Genomic_DNA"/>
</dbReference>
<dbReference type="GO" id="GO:0016787">
    <property type="term" value="F:hydrolase activity"/>
    <property type="evidence" value="ECO:0007669"/>
    <property type="project" value="UniProtKB-KW"/>
</dbReference>
<evidence type="ECO:0000313" key="3">
    <source>
        <dbReference type="Proteomes" id="UP000632774"/>
    </source>
</evidence>
<dbReference type="SUPFAM" id="SSF52266">
    <property type="entry name" value="SGNH hydrolase"/>
    <property type="match status" value="1"/>
</dbReference>
<reference evidence="2 3" key="1">
    <citation type="submission" date="2020-10" db="EMBL/GenBank/DDBJ databases">
        <title>Mucilaginibacter mali sp. nov., isolated from rhizosphere soil of apple orchard.</title>
        <authorList>
            <person name="Lee J.-S."/>
            <person name="Kim H.S."/>
            <person name="Kim J.-S."/>
        </authorList>
    </citation>
    <scope>NUCLEOTIDE SEQUENCE [LARGE SCALE GENOMIC DNA]</scope>
    <source>
        <strain evidence="2 3">KCTC 23157</strain>
    </source>
</reference>
<dbReference type="InterPro" id="IPR036514">
    <property type="entry name" value="SGNH_hydro_sf"/>
</dbReference>
<dbReference type="Proteomes" id="UP000632774">
    <property type="component" value="Unassembled WGS sequence"/>
</dbReference>
<dbReference type="Pfam" id="PF13472">
    <property type="entry name" value="Lipase_GDSL_2"/>
    <property type="match status" value="1"/>
</dbReference>
<dbReference type="CDD" id="cd01832">
    <property type="entry name" value="SGNH_hydrolase_like_1"/>
    <property type="match status" value="1"/>
</dbReference>
<proteinExistence type="predicted"/>
<accession>A0ABR9XBR8</accession>
<evidence type="ECO:0000259" key="1">
    <source>
        <dbReference type="Pfam" id="PF13472"/>
    </source>
</evidence>
<dbReference type="InterPro" id="IPR013830">
    <property type="entry name" value="SGNH_hydro"/>
</dbReference>
<evidence type="ECO:0000313" key="2">
    <source>
        <dbReference type="EMBL" id="MBE9664782.1"/>
    </source>
</evidence>
<comment type="caution">
    <text evidence="2">The sequence shown here is derived from an EMBL/GenBank/DDBJ whole genome shotgun (WGS) entry which is preliminary data.</text>
</comment>
<organism evidence="2 3">
    <name type="scientific">Mucilaginibacter boryungensis</name>
    <dbReference type="NCBI Taxonomy" id="768480"/>
    <lineage>
        <taxon>Bacteria</taxon>
        <taxon>Pseudomonadati</taxon>
        <taxon>Bacteroidota</taxon>
        <taxon>Sphingobacteriia</taxon>
        <taxon>Sphingobacteriales</taxon>
        <taxon>Sphingobacteriaceae</taxon>
        <taxon>Mucilaginibacter</taxon>
    </lineage>
</organism>
<sequence length="237" mass="25426">MKGLILTIIGISSLLACSKSVISLPDAPDTNVQIMPVSNTPITYLALGDSYTIGEAVSQKDSFPFQLVDKLINYGVQNPTVIAQTGWTADNLIAAINSSGINGQTYDIVTLLIGVNDQYQGLSQTNYRTKFVQLVNMAITFAKGNKKRVFVVSIPDWGVTPYASSREATIGPEIDQFNAINKAESDKAGVNYINITLISKQAATDNTLIAADGLHPSPAMYAQWVLAIAPVVTSQLK</sequence>
<name>A0ABR9XBR8_9SPHI</name>
<keyword evidence="2" id="KW-0378">Hydrolase</keyword>
<dbReference type="PROSITE" id="PS51257">
    <property type="entry name" value="PROKAR_LIPOPROTEIN"/>
    <property type="match status" value="1"/>
</dbReference>
<feature type="domain" description="SGNH hydrolase-type esterase" evidence="1">
    <location>
        <begin position="46"/>
        <end position="222"/>
    </location>
</feature>